<dbReference type="Proteomes" id="UP000241818">
    <property type="component" value="Unassembled WGS sequence"/>
</dbReference>
<evidence type="ECO:0000259" key="2">
    <source>
        <dbReference type="Pfam" id="PF14330"/>
    </source>
</evidence>
<accession>A0A2T3AYC2</accession>
<dbReference type="InParanoid" id="A0A2T3AYC2"/>
<feature type="domain" description="DUF4387" evidence="2">
    <location>
        <begin position="550"/>
        <end position="652"/>
    </location>
</feature>
<name>A0A2T3AYC2_AMORE</name>
<dbReference type="InterPro" id="IPR025496">
    <property type="entry name" value="DUF4387"/>
</dbReference>
<evidence type="ECO:0008006" key="5">
    <source>
        <dbReference type="Google" id="ProtNLM"/>
    </source>
</evidence>
<dbReference type="STRING" id="857342.A0A2T3AYC2"/>
<reference evidence="3 4" key="1">
    <citation type="journal article" date="2018" name="New Phytol.">
        <title>Comparative genomics and transcriptomics depict ericoid mycorrhizal fungi as versatile saprotrophs and plant mutualists.</title>
        <authorList>
            <person name="Martino E."/>
            <person name="Morin E."/>
            <person name="Grelet G.A."/>
            <person name="Kuo A."/>
            <person name="Kohler A."/>
            <person name="Daghino S."/>
            <person name="Barry K.W."/>
            <person name="Cichocki N."/>
            <person name="Clum A."/>
            <person name="Dockter R.B."/>
            <person name="Hainaut M."/>
            <person name="Kuo R.C."/>
            <person name="LaButti K."/>
            <person name="Lindahl B.D."/>
            <person name="Lindquist E.A."/>
            <person name="Lipzen A."/>
            <person name="Khouja H.R."/>
            <person name="Magnuson J."/>
            <person name="Murat C."/>
            <person name="Ohm R.A."/>
            <person name="Singer S.W."/>
            <person name="Spatafora J.W."/>
            <person name="Wang M."/>
            <person name="Veneault-Fourrey C."/>
            <person name="Henrissat B."/>
            <person name="Grigoriev I.V."/>
            <person name="Martin F.M."/>
            <person name="Perotto S."/>
        </authorList>
    </citation>
    <scope>NUCLEOTIDE SEQUENCE [LARGE SCALE GENOMIC DNA]</scope>
    <source>
        <strain evidence="3 4">ATCC 22711</strain>
    </source>
</reference>
<dbReference type="EMBL" id="KZ679013">
    <property type="protein sequence ID" value="PSS15075.1"/>
    <property type="molecule type" value="Genomic_DNA"/>
</dbReference>
<keyword evidence="4" id="KW-1185">Reference proteome</keyword>
<proteinExistence type="predicted"/>
<sequence length="669" mass="72503">MSLPLPDGQHSFHRNHGPLCQIATPVGMLGYGFDEHEFDASLQHLTSFDVPTAIILDSGSTDGGPSKLASGISTCPRSSYKRDLTKLIKMVVKYRIQLLISSAGGDGSDAHVEEFVDIIREIMEDLEKKLTVLTVYAQVSTSLVLERLQQGKVAGCGPVVPTLTVENVEASPTIVAQMGPEPLLQTMTASPDFDILIAGRAYDPAPYVAFCAFQALKKSPGSFESLGSSLLGGFTHMGKIMECGGLCATPKSRGATATVYTDGTFDITPTDPKARCTPLSVAAHTLYEKTRPDLLYGPGGWLDLTDTKYQQLEDDISIRVRGATFTFTKSTGSPYTVKLEGARVVGYRTIFIGSFRDPILIEQLPDFLEIGRKYVSQQHPLFAGSWKLDWHLTGLESMDRSPGFVPKQVFIVGEILADTQDLANGVSHSARIYCTHGPYPNQKGTSGNFAMGIGGKLDLPLGECAEFSIYHLMDLEAGEESVRELTTDSGFRVRSGLPLFSWKKVIVNGSIPDGRDPVSGSGKKPLRIQNPKPIDGAGKKISISSSPQTLNDIAKVIRSKNAGPFELTFDILFEDIRVYQAVKNSGLLCAEIIAKIYNLGSTDDIVWCGFFDHALAFKATLPRTRKGVVISSGGFMEDDVHGSQQYIPLMQLPLGDALILELEALAHGQ</sequence>
<dbReference type="InterPro" id="IPR010839">
    <property type="entry name" value="AtuA_N"/>
</dbReference>
<dbReference type="RefSeq" id="XP_024719674.1">
    <property type="nucleotide sequence ID" value="XM_024868245.1"/>
</dbReference>
<gene>
    <name evidence="3" type="ORF">M430DRAFT_51710</name>
</gene>
<dbReference type="Pfam" id="PF14330">
    <property type="entry name" value="DUF4387"/>
    <property type="match status" value="1"/>
</dbReference>
<dbReference type="OrthoDB" id="5863171at2759"/>
<evidence type="ECO:0000259" key="1">
    <source>
        <dbReference type="Pfam" id="PF07287"/>
    </source>
</evidence>
<evidence type="ECO:0000313" key="4">
    <source>
        <dbReference type="Proteomes" id="UP000241818"/>
    </source>
</evidence>
<organism evidence="3 4">
    <name type="scientific">Amorphotheca resinae ATCC 22711</name>
    <dbReference type="NCBI Taxonomy" id="857342"/>
    <lineage>
        <taxon>Eukaryota</taxon>
        <taxon>Fungi</taxon>
        <taxon>Dikarya</taxon>
        <taxon>Ascomycota</taxon>
        <taxon>Pezizomycotina</taxon>
        <taxon>Leotiomycetes</taxon>
        <taxon>Helotiales</taxon>
        <taxon>Amorphothecaceae</taxon>
        <taxon>Amorphotheca</taxon>
    </lineage>
</organism>
<dbReference type="AlphaFoldDB" id="A0A2T3AYC2"/>
<dbReference type="GeneID" id="36576326"/>
<feature type="domain" description="Acyclic terpene utilisation N-terminal" evidence="1">
    <location>
        <begin position="82"/>
        <end position="375"/>
    </location>
</feature>
<protein>
    <recommendedName>
        <fullName evidence="5">Caib baif family enzyme</fullName>
    </recommendedName>
</protein>
<evidence type="ECO:0000313" key="3">
    <source>
        <dbReference type="EMBL" id="PSS15075.1"/>
    </source>
</evidence>
<dbReference type="Pfam" id="PF07287">
    <property type="entry name" value="AtuA"/>
    <property type="match status" value="1"/>
</dbReference>